<comment type="subcellular location">
    <subcellularLocation>
        <location evidence="10">Cytoplasm</location>
    </subcellularLocation>
</comment>
<dbReference type="InterPro" id="IPR002034">
    <property type="entry name" value="AIPM/Hcit_synth_CS"/>
</dbReference>
<dbReference type="EC" id="2.3.3.13" evidence="4 10"/>
<evidence type="ECO:0000256" key="9">
    <source>
        <dbReference type="ARBA" id="ARBA00023304"/>
    </source>
</evidence>
<comment type="pathway">
    <text evidence="2 10">Amino-acid biosynthesis; L-leucine biosynthesis; L-leucine from 3-methyl-2-oxobutanoate: step 1/4.</text>
</comment>
<dbReference type="PROSITE" id="PS00815">
    <property type="entry name" value="AIPM_HOMOCIT_SYNTH_1"/>
    <property type="match status" value="1"/>
</dbReference>
<feature type="binding site" evidence="10">
    <location>
        <position position="274"/>
    </location>
    <ligand>
        <name>Mg(2+)</name>
        <dbReference type="ChEBI" id="CHEBI:18420"/>
    </ligand>
</feature>
<dbReference type="GO" id="GO:0005737">
    <property type="term" value="C:cytoplasm"/>
    <property type="evidence" value="ECO:0007669"/>
    <property type="project" value="UniProtKB-SubCell"/>
</dbReference>
<evidence type="ECO:0000256" key="6">
    <source>
        <dbReference type="ARBA" id="ARBA00022605"/>
    </source>
</evidence>
<dbReference type="GO" id="GO:0000287">
    <property type="term" value="F:magnesium ion binding"/>
    <property type="evidence" value="ECO:0007669"/>
    <property type="project" value="UniProtKB-UniRule"/>
</dbReference>
<dbReference type="Gene3D" id="3.30.160.270">
    <property type="match status" value="1"/>
</dbReference>
<dbReference type="InterPro" id="IPR054692">
    <property type="entry name" value="LeuA-like_post-cat"/>
</dbReference>
<keyword evidence="10" id="KW-0460">Magnesium</keyword>
<comment type="similarity">
    <text evidence="3 10">Belongs to the alpha-IPM synthase/homocitrate synthase family. LeuA type 2 subfamily.</text>
</comment>
<gene>
    <name evidence="10" type="primary">leuA</name>
    <name evidence="12" type="ORF">MBO_01390</name>
</gene>
<comment type="caution">
    <text evidence="12">The sequence shown here is derived from an EMBL/GenBank/DDBJ whole genome shotgun (WGS) entry which is preliminary data.</text>
</comment>
<dbReference type="GO" id="GO:0003985">
    <property type="term" value="F:acetyl-CoA C-acetyltransferase activity"/>
    <property type="evidence" value="ECO:0007669"/>
    <property type="project" value="UniProtKB-UniRule"/>
</dbReference>
<dbReference type="SUPFAM" id="SSF51569">
    <property type="entry name" value="Aldolase"/>
    <property type="match status" value="1"/>
</dbReference>
<evidence type="ECO:0000256" key="5">
    <source>
        <dbReference type="ARBA" id="ARBA00022430"/>
    </source>
</evidence>
<dbReference type="Pfam" id="PF00682">
    <property type="entry name" value="HMGL-like"/>
    <property type="match status" value="1"/>
</dbReference>
<sequence length="596" mass="66281">MWFDKITTNGFNLKNIASLDMTTPKITPKNPAFDFTKYRPFEFAPNLPDRTWCDRRIEKAPIWASVDLRDGNQALIDPMTIEQKLRFFKLLVAVGFKEIEIGFPSAAQVEFDFTRLLIEGNHVPDDVTLQVLVQAREHLIERTFESLKGAKRAIVHVYNSTSRVQRDKVYQLDKDGIKAIAVGGATLLRDIAGRYPETEWIFQYSPESFSQTETDFAVEVCQAVCDVWRPQDGQKVILNLPATVEASTPNLYADQIEYFCRHLPSRKDVIVSLHAHNDRGCGVAASELGVMAGADRVEGTLLGNGERTGNMDILTMAMNLYTQGVDPELDLSQVSEIVQVTTDCTNLPVHPRHAYVGELVFTAFSGSHQDAIKKSLDYNEKHPETEQHWDVAYLPIDPVHIGRSYQDVVRINSQSGKGGAAYILQRHYGFDLPRWTQIDFAKVVQNQAESLARELKTDELLDIFTKTYLTQEIFKLSDYQINNKGGDVSFNGQIATPTDVLEIIGQGNGALSAFIGGLVKATGKDIHVTNYSEHAINVKATESLLDDEFGDNQTNSAAASYVQLNIDGKVYSGIGVCSSTVSSMLKGVLSALAQTW</sequence>
<evidence type="ECO:0000313" key="12">
    <source>
        <dbReference type="EMBL" id="KDN25808.1"/>
    </source>
</evidence>
<comment type="subunit">
    <text evidence="10">Homodimer.</text>
</comment>
<feature type="region of interest" description="Regulatory domain" evidence="10">
    <location>
        <begin position="471"/>
        <end position="596"/>
    </location>
</feature>
<keyword evidence="6 10" id="KW-0028">Amino-acid biosynthesis</keyword>
<protein>
    <recommendedName>
        <fullName evidence="4 10">2-isopropylmalate synthase</fullName>
        <ecNumber evidence="4 10">2.3.3.13</ecNumber>
    </recommendedName>
    <alternativeName>
        <fullName evidence="10">Alpha-IPM synthase</fullName>
    </alternativeName>
    <alternativeName>
        <fullName evidence="10">Alpha-isopropylmalate synthase</fullName>
    </alternativeName>
</protein>
<evidence type="ECO:0000256" key="3">
    <source>
        <dbReference type="ARBA" id="ARBA00009767"/>
    </source>
</evidence>
<dbReference type="InterPro" id="IPR013709">
    <property type="entry name" value="2-isopropylmalate_synth_dimer"/>
</dbReference>
<evidence type="ECO:0000256" key="2">
    <source>
        <dbReference type="ARBA" id="ARBA00004689"/>
    </source>
</evidence>
<keyword evidence="7 10" id="KW-0808">Transferase</keyword>
<keyword evidence="10" id="KW-0963">Cytoplasm</keyword>
<feature type="binding site" evidence="10">
    <location>
        <position position="276"/>
    </location>
    <ligand>
        <name>Mg(2+)</name>
        <dbReference type="ChEBI" id="CHEBI:18420"/>
    </ligand>
</feature>
<feature type="domain" description="Pyruvate carboxyltransferase" evidence="11">
    <location>
        <begin position="61"/>
        <end position="335"/>
    </location>
</feature>
<name>A0A066UNM6_9GAMM</name>
<comment type="cofactor">
    <cofactor evidence="10">
        <name>Mg(2+)</name>
        <dbReference type="ChEBI" id="CHEBI:18420"/>
    </cofactor>
</comment>
<dbReference type="PANTHER" id="PTHR46911">
    <property type="match status" value="1"/>
</dbReference>
<evidence type="ECO:0000256" key="4">
    <source>
        <dbReference type="ARBA" id="ARBA00012973"/>
    </source>
</evidence>
<evidence type="ECO:0000256" key="8">
    <source>
        <dbReference type="ARBA" id="ARBA00022723"/>
    </source>
</evidence>
<dbReference type="PROSITE" id="PS50991">
    <property type="entry name" value="PYR_CT"/>
    <property type="match status" value="1"/>
</dbReference>
<dbReference type="AlphaFoldDB" id="A0A066UNM6"/>
<accession>A0A066UNM6</accession>
<dbReference type="InterPro" id="IPR005668">
    <property type="entry name" value="IPM_Synthase"/>
</dbReference>
<keyword evidence="9 10" id="KW-0100">Branched-chain amino acid biosynthesis</keyword>
<keyword evidence="5 10" id="KW-0432">Leucine biosynthesis</keyword>
<proteinExistence type="inferred from homology"/>
<dbReference type="Pfam" id="PF08502">
    <property type="entry name" value="LeuA_dimer"/>
    <property type="match status" value="1"/>
</dbReference>
<dbReference type="PROSITE" id="PS00816">
    <property type="entry name" value="AIPM_HOMOCIT_SYNTH_2"/>
    <property type="match status" value="1"/>
</dbReference>
<evidence type="ECO:0000256" key="10">
    <source>
        <dbReference type="HAMAP-Rule" id="MF_00572"/>
    </source>
</evidence>
<dbReference type="eggNOG" id="COG0119">
    <property type="taxonomic scope" value="Bacteria"/>
</dbReference>
<dbReference type="EMBL" id="AOMT01000005">
    <property type="protein sequence ID" value="KDN25808.1"/>
    <property type="molecule type" value="Genomic_DNA"/>
</dbReference>
<dbReference type="SUPFAM" id="SSF110921">
    <property type="entry name" value="2-isopropylmalate synthase LeuA, allosteric (dimerisation) domain"/>
    <property type="match status" value="1"/>
</dbReference>
<dbReference type="SMART" id="SM00917">
    <property type="entry name" value="LeuA_dimer"/>
    <property type="match status" value="1"/>
</dbReference>
<feature type="binding site" evidence="10">
    <location>
        <position position="70"/>
    </location>
    <ligand>
        <name>Mg(2+)</name>
        <dbReference type="ChEBI" id="CHEBI:18420"/>
    </ligand>
</feature>
<dbReference type="UniPathway" id="UPA00048">
    <property type="reaction ID" value="UER00070"/>
</dbReference>
<keyword evidence="13" id="KW-1185">Reference proteome</keyword>
<comment type="function">
    <text evidence="10">Catalyzes the condensation of the acetyl group of acetyl-CoA with 3-methyl-2-oxobutanoate (2-ketoisovalerate) to form 3-carboxy-3-hydroxy-4-methylpentanoate (2-isopropylmalate).</text>
</comment>
<dbReference type="InterPro" id="IPR036230">
    <property type="entry name" value="LeuA_allosteric_dom_sf"/>
</dbReference>
<dbReference type="Pfam" id="PF22615">
    <property type="entry name" value="IPMS_D2"/>
    <property type="match status" value="1"/>
</dbReference>
<evidence type="ECO:0000313" key="13">
    <source>
        <dbReference type="Proteomes" id="UP000035860"/>
    </source>
</evidence>
<dbReference type="GO" id="GO:0009098">
    <property type="term" value="P:L-leucine biosynthetic process"/>
    <property type="evidence" value="ECO:0007669"/>
    <property type="project" value="UniProtKB-UniRule"/>
</dbReference>
<evidence type="ECO:0000259" key="11">
    <source>
        <dbReference type="PROSITE" id="PS50991"/>
    </source>
</evidence>
<comment type="catalytic activity">
    <reaction evidence="1 10">
        <text>3-methyl-2-oxobutanoate + acetyl-CoA + H2O = (2S)-2-isopropylmalate + CoA + H(+)</text>
        <dbReference type="Rhea" id="RHEA:21524"/>
        <dbReference type="ChEBI" id="CHEBI:1178"/>
        <dbReference type="ChEBI" id="CHEBI:11851"/>
        <dbReference type="ChEBI" id="CHEBI:15377"/>
        <dbReference type="ChEBI" id="CHEBI:15378"/>
        <dbReference type="ChEBI" id="CHEBI:57287"/>
        <dbReference type="ChEBI" id="CHEBI:57288"/>
        <dbReference type="EC" id="2.3.3.13"/>
    </reaction>
</comment>
<evidence type="ECO:0000256" key="7">
    <source>
        <dbReference type="ARBA" id="ARBA00022679"/>
    </source>
</evidence>
<organism evidence="12 13">
    <name type="scientific">Moraxella bovoculi 237</name>
    <dbReference type="NCBI Taxonomy" id="743974"/>
    <lineage>
        <taxon>Bacteria</taxon>
        <taxon>Pseudomonadati</taxon>
        <taxon>Pseudomonadota</taxon>
        <taxon>Gammaproteobacteria</taxon>
        <taxon>Moraxellales</taxon>
        <taxon>Moraxellaceae</taxon>
        <taxon>Moraxella</taxon>
    </lineage>
</organism>
<dbReference type="PANTHER" id="PTHR46911:SF1">
    <property type="entry name" value="2-ISOPROPYLMALATE SYNTHASE"/>
    <property type="match status" value="1"/>
</dbReference>
<dbReference type="InterPro" id="IPR000891">
    <property type="entry name" value="PYR_CT"/>
</dbReference>
<dbReference type="Proteomes" id="UP000035860">
    <property type="component" value="Unassembled WGS sequence"/>
</dbReference>
<dbReference type="InterPro" id="IPR039371">
    <property type="entry name" value="LeuA_N_DRE-TIM"/>
</dbReference>
<dbReference type="HAMAP" id="MF_00572">
    <property type="entry name" value="LeuA_type2"/>
    <property type="match status" value="1"/>
</dbReference>
<dbReference type="Gene3D" id="3.20.20.70">
    <property type="entry name" value="Aldolase class I"/>
    <property type="match status" value="1"/>
</dbReference>
<dbReference type="NCBIfam" id="TIGR00970">
    <property type="entry name" value="leuA_yeast"/>
    <property type="match status" value="1"/>
</dbReference>
<feature type="binding site" evidence="10">
    <location>
        <position position="310"/>
    </location>
    <ligand>
        <name>Mg(2+)</name>
        <dbReference type="ChEBI" id="CHEBI:18420"/>
    </ligand>
</feature>
<dbReference type="GO" id="GO:0003852">
    <property type="term" value="F:2-isopropylmalate synthase activity"/>
    <property type="evidence" value="ECO:0007669"/>
    <property type="project" value="UniProtKB-UniRule"/>
</dbReference>
<dbReference type="SUPFAM" id="SSF89000">
    <property type="entry name" value="post-HMGL domain-like"/>
    <property type="match status" value="1"/>
</dbReference>
<keyword evidence="12" id="KW-0012">Acyltransferase</keyword>
<keyword evidence="8 10" id="KW-0479">Metal-binding</keyword>
<dbReference type="InterPro" id="IPR013785">
    <property type="entry name" value="Aldolase_TIM"/>
</dbReference>
<dbReference type="CDD" id="cd07942">
    <property type="entry name" value="DRE_TIM_LeuA"/>
    <property type="match status" value="1"/>
</dbReference>
<evidence type="ECO:0000256" key="1">
    <source>
        <dbReference type="ARBA" id="ARBA00000064"/>
    </source>
</evidence>
<reference evidence="12 13" key="1">
    <citation type="journal article" date="2014" name="Genome Announc.">
        <title>Draft Genome Sequence of Moraxella bovoculi Strain 237T (ATCC BAA-1259T) Isolated from a Calf with Infectious Bovine Keratoconjunctivitis.</title>
        <authorList>
            <person name="Calcutt M.J."/>
            <person name="Foecking M.F."/>
            <person name="Martin N.T."/>
            <person name="Mhlanga-Mutangadura T."/>
            <person name="Reilly T.J."/>
        </authorList>
    </citation>
    <scope>NUCLEOTIDE SEQUENCE [LARGE SCALE GENOMIC DNA]</scope>
    <source>
        <strain evidence="12 13">237</strain>
    </source>
</reference>
<dbReference type="NCBIfam" id="NF002991">
    <property type="entry name" value="PRK03739.1"/>
    <property type="match status" value="1"/>
</dbReference>